<proteinExistence type="predicted"/>
<keyword evidence="2" id="KW-0812">Transmembrane</keyword>
<name>A0AAQ3RAI5_9PEZI</name>
<feature type="region of interest" description="Disordered" evidence="1">
    <location>
        <begin position="238"/>
        <end position="294"/>
    </location>
</feature>
<feature type="transmembrane region" description="Helical" evidence="2">
    <location>
        <begin position="393"/>
        <end position="414"/>
    </location>
</feature>
<organism evidence="3 4">
    <name type="scientific">Acrodontium crateriforme</name>
    <dbReference type="NCBI Taxonomy" id="150365"/>
    <lineage>
        <taxon>Eukaryota</taxon>
        <taxon>Fungi</taxon>
        <taxon>Dikarya</taxon>
        <taxon>Ascomycota</taxon>
        <taxon>Pezizomycotina</taxon>
        <taxon>Dothideomycetes</taxon>
        <taxon>Dothideomycetidae</taxon>
        <taxon>Mycosphaerellales</taxon>
        <taxon>Teratosphaeriaceae</taxon>
        <taxon>Acrodontium</taxon>
    </lineage>
</organism>
<evidence type="ECO:0000256" key="2">
    <source>
        <dbReference type="SAM" id="Phobius"/>
    </source>
</evidence>
<dbReference type="Proteomes" id="UP001303373">
    <property type="component" value="Chromosome 12"/>
</dbReference>
<evidence type="ECO:0000313" key="4">
    <source>
        <dbReference type="Proteomes" id="UP001303373"/>
    </source>
</evidence>
<evidence type="ECO:0000256" key="1">
    <source>
        <dbReference type="SAM" id="MobiDB-lite"/>
    </source>
</evidence>
<feature type="compositionally biased region" description="Polar residues" evidence="1">
    <location>
        <begin position="23"/>
        <end position="32"/>
    </location>
</feature>
<dbReference type="PANTHER" id="PTHR35872:SF2">
    <property type="entry name" value="INTEGRAL MEMBRANE PROTEIN (AFU_ORTHOLOGUE AFUA_5G07110)"/>
    <property type="match status" value="1"/>
</dbReference>
<reference evidence="3 4" key="1">
    <citation type="submission" date="2023-11" db="EMBL/GenBank/DDBJ databases">
        <title>An acidophilic fungus is an integral part of prey digestion in a carnivorous sundew plant.</title>
        <authorList>
            <person name="Tsai I.J."/>
        </authorList>
    </citation>
    <scope>NUCLEOTIDE SEQUENCE [LARGE SCALE GENOMIC DNA]</scope>
    <source>
        <strain evidence="3">169a</strain>
    </source>
</reference>
<dbReference type="InterPro" id="IPR021369">
    <property type="entry name" value="DUF2985"/>
</dbReference>
<feature type="transmembrane region" description="Helical" evidence="2">
    <location>
        <begin position="548"/>
        <end position="569"/>
    </location>
</feature>
<keyword evidence="4" id="KW-1185">Reference proteome</keyword>
<evidence type="ECO:0000313" key="3">
    <source>
        <dbReference type="EMBL" id="WPH04259.1"/>
    </source>
</evidence>
<feature type="transmembrane region" description="Helical" evidence="2">
    <location>
        <begin position="510"/>
        <end position="528"/>
    </location>
</feature>
<evidence type="ECO:0008006" key="5">
    <source>
        <dbReference type="Google" id="ProtNLM"/>
    </source>
</evidence>
<keyword evidence="2" id="KW-0472">Membrane</keyword>
<dbReference type="AlphaFoldDB" id="A0AAQ3RAI5"/>
<feature type="region of interest" description="Disordered" evidence="1">
    <location>
        <begin position="141"/>
        <end position="184"/>
    </location>
</feature>
<feature type="compositionally biased region" description="Basic and acidic residues" evidence="1">
    <location>
        <begin position="629"/>
        <end position="640"/>
    </location>
</feature>
<feature type="region of interest" description="Disordered" evidence="1">
    <location>
        <begin position="602"/>
        <end position="640"/>
    </location>
</feature>
<feature type="region of interest" description="Disordered" evidence="1">
    <location>
        <begin position="1"/>
        <end position="105"/>
    </location>
</feature>
<dbReference type="EMBL" id="CP138591">
    <property type="protein sequence ID" value="WPH04259.1"/>
    <property type="molecule type" value="Genomic_DNA"/>
</dbReference>
<dbReference type="Pfam" id="PF11204">
    <property type="entry name" value="DUF2985"/>
    <property type="match status" value="1"/>
</dbReference>
<keyword evidence="2" id="KW-1133">Transmembrane helix</keyword>
<feature type="compositionally biased region" description="Polar residues" evidence="1">
    <location>
        <begin position="161"/>
        <end position="170"/>
    </location>
</feature>
<feature type="compositionally biased region" description="Basic and acidic residues" evidence="1">
    <location>
        <begin position="70"/>
        <end position="85"/>
    </location>
</feature>
<accession>A0AAQ3RAI5</accession>
<dbReference type="PANTHER" id="PTHR35872">
    <property type="entry name" value="INTEGRAL MEMBRANE PROTEIN (AFU_ORTHOLOGUE AFUA_5G07110)"/>
    <property type="match status" value="1"/>
</dbReference>
<gene>
    <name evidence="3" type="ORF">R9X50_00714800</name>
</gene>
<sequence>MSDIFGAARRRANSSVPERRPNEPQQGVSGPQQRMMASRESMRPQQSIRIRRLPSSNSVVQVQRPTSRASSREDEPLTRDVEAGRRRSMSAPQHYNAAHLAPQDVDLSRQYTTEDQPMQTITEGEAAPQSHTVHVRVEYGRPQTVSPPPPSNPDGSDISRVASQTSAHPQSRSPPLRSRAGSRRLRSNVALHQDPGDYDDNVVQLLDLIDPEVQTIGTLTNVQNSLFVPDLGGFINRRPTYDLSRRPTAGAESIPAPRSRAGTLRSRPTSRRQPKASGQTLDEPQGDAIEMHEPRRTFSLDSRMSDSRYAVLPHGVSLEGWTDEDIDELNDHVRHLLHSRREGVKRSWKGFRQYCKKPLGLFVTVYAVLVTLFGTAWVFCLIGWIYVGSKQDYFINVIDNVLVALFALIGDGMAPFRVVDTYHMCFIAHYHHLTWRLRKEKALPTLVDHNDLPNRRLSAAAIEDVVDKEETAEFSVLTPLQQRRLQYHQAKFSKAHTFYKPHETSTHHAFPLRLMIASVVLLDFHSIFQVALGTCTWSIDYRVRPQALTATILACSLTCNIVAGIIISIGDKRTRKKDVLERIFRQGLTEQAIRHVRQKHTEGEADITLNPDEVRNAPGESAPPQDVQKLVDSKFVNTHD</sequence>
<protein>
    <recommendedName>
        <fullName evidence="5">Integral membrane protein</fullName>
    </recommendedName>
</protein>
<feature type="compositionally biased region" description="Polar residues" evidence="1">
    <location>
        <begin position="43"/>
        <end position="69"/>
    </location>
</feature>
<feature type="transmembrane region" description="Helical" evidence="2">
    <location>
        <begin position="359"/>
        <end position="387"/>
    </location>
</feature>